<feature type="transmembrane region" description="Helical" evidence="10">
    <location>
        <begin position="324"/>
        <end position="348"/>
    </location>
</feature>
<dbReference type="GO" id="GO:0072657">
    <property type="term" value="P:protein localization to membrane"/>
    <property type="evidence" value="ECO:0007669"/>
    <property type="project" value="TreeGrafter"/>
</dbReference>
<dbReference type="GO" id="GO:0010008">
    <property type="term" value="C:endosome membrane"/>
    <property type="evidence" value="ECO:0007669"/>
    <property type="project" value="UniProtKB-SubCell"/>
</dbReference>
<comment type="similarity">
    <text evidence="3 10">Belongs to the nonaspanin (TM9SF) (TC 9.A.2) family.</text>
</comment>
<evidence type="ECO:0000313" key="11">
    <source>
        <dbReference type="EMBL" id="CAH9070819.1"/>
    </source>
</evidence>
<keyword evidence="6" id="KW-0967">Endosome</keyword>
<feature type="transmembrane region" description="Helical" evidence="10">
    <location>
        <begin position="290"/>
        <end position="318"/>
    </location>
</feature>
<accession>A0A9P0YPW5</accession>
<gene>
    <name evidence="11" type="ORF">CEURO_LOCUS3787</name>
</gene>
<keyword evidence="5 10" id="KW-0732">Signal</keyword>
<dbReference type="PANTHER" id="PTHR10766:SF119">
    <property type="entry name" value="TRANSMEMBRANE 9 SUPERFAMILY MEMBER 5"/>
    <property type="match status" value="1"/>
</dbReference>
<evidence type="ECO:0000256" key="9">
    <source>
        <dbReference type="ARBA" id="ARBA00023136"/>
    </source>
</evidence>
<keyword evidence="7 10" id="KW-1133">Transmembrane helix</keyword>
<evidence type="ECO:0000256" key="1">
    <source>
        <dbReference type="ARBA" id="ARBA00004337"/>
    </source>
</evidence>
<proteinExistence type="inferred from homology"/>
<dbReference type="PANTHER" id="PTHR10766">
    <property type="entry name" value="TRANSMEMBRANE 9 SUPERFAMILY PROTEIN"/>
    <property type="match status" value="1"/>
</dbReference>
<dbReference type="OrthoDB" id="1666796at2759"/>
<sequence>MGHLNAYRLQILMTLVVTAVALPKARRYNAGDEVPLFVNKVGPLNNPSETYEYYDLPFCSPDQVIHKKESIGEVLNGFDRLTNSLYELKFSVNKSNDVLCHKKLSRYEVAKFRSAVINEFYFQSYYDNLPFWGFIGKVEDASWTLDAKGPNKYFLFSHVRFDALYNGNQILEVHAFSDPNHAIDITEDIECDVEFSYSVFWKESQSEHKSRMDRYSKASILPLQMKVHWFSFINSVAIVFLLTGFVIMVLMQRLKNDLRKFSGGDEEGDKEVGWKYLHGDVFRSPSSMPLLAAIIGAGTQLLTMICFLFILSFLGILYPYNRGALSTTLVIIYTLTSAIAGFTSASFYSKFVETGWERSVTLAGMLFLVPFLLQGSLLNLVAMSFRATSALPLGTILVILLIYALIAIPLLALGGGVGYRCRSEFQAPSAQKRTPRDIPYLKWHQKTLGQMFLAGLLPFSAIAPELHYLYASMWGHKIFTLPGLLFVMFIILIFLTVILSVFLTHFQLAAEDHKWWWRSMFRGGSTAVFMFVYSIWFYYKSDMTGFLQTSFFFSYTACMCYGFFITLATIGFFSSFMFVRHIYRPVKSE</sequence>
<organism evidence="11 12">
    <name type="scientific">Cuscuta europaea</name>
    <name type="common">European dodder</name>
    <dbReference type="NCBI Taxonomy" id="41803"/>
    <lineage>
        <taxon>Eukaryota</taxon>
        <taxon>Viridiplantae</taxon>
        <taxon>Streptophyta</taxon>
        <taxon>Embryophyta</taxon>
        <taxon>Tracheophyta</taxon>
        <taxon>Spermatophyta</taxon>
        <taxon>Magnoliopsida</taxon>
        <taxon>eudicotyledons</taxon>
        <taxon>Gunneridae</taxon>
        <taxon>Pentapetalae</taxon>
        <taxon>asterids</taxon>
        <taxon>lamiids</taxon>
        <taxon>Solanales</taxon>
        <taxon>Convolvulaceae</taxon>
        <taxon>Cuscuteae</taxon>
        <taxon>Cuscuta</taxon>
        <taxon>Cuscuta subgen. Cuscuta</taxon>
    </lineage>
</organism>
<name>A0A9P0YPW5_CUSEU</name>
<evidence type="ECO:0000256" key="7">
    <source>
        <dbReference type="ARBA" id="ARBA00022989"/>
    </source>
</evidence>
<feature type="transmembrane region" description="Helical" evidence="10">
    <location>
        <begin position="520"/>
        <end position="539"/>
    </location>
</feature>
<evidence type="ECO:0000256" key="2">
    <source>
        <dbReference type="ARBA" id="ARBA00004653"/>
    </source>
</evidence>
<keyword evidence="9 10" id="KW-0472">Membrane</keyword>
<dbReference type="InterPro" id="IPR004240">
    <property type="entry name" value="EMP70"/>
</dbReference>
<evidence type="ECO:0000256" key="5">
    <source>
        <dbReference type="ARBA" id="ARBA00022729"/>
    </source>
</evidence>
<feature type="transmembrane region" description="Helical" evidence="10">
    <location>
        <begin position="551"/>
        <end position="579"/>
    </location>
</feature>
<feature type="signal peptide" evidence="10">
    <location>
        <begin position="1"/>
        <end position="21"/>
    </location>
</feature>
<comment type="caution">
    <text evidence="11">The sequence shown here is derived from an EMBL/GenBank/DDBJ whole genome shotgun (WGS) entry which is preliminary data.</text>
</comment>
<feature type="transmembrane region" description="Helical" evidence="10">
    <location>
        <begin position="229"/>
        <end position="251"/>
    </location>
</feature>
<feature type="chain" id="PRO_5040533964" description="Transmembrane 9 superfamily member" evidence="10">
    <location>
        <begin position="22"/>
        <end position="589"/>
    </location>
</feature>
<keyword evidence="4 10" id="KW-0812">Transmembrane</keyword>
<feature type="transmembrane region" description="Helical" evidence="10">
    <location>
        <begin position="451"/>
        <end position="471"/>
    </location>
</feature>
<dbReference type="GO" id="GO:0000139">
    <property type="term" value="C:Golgi membrane"/>
    <property type="evidence" value="ECO:0007669"/>
    <property type="project" value="UniProtKB-SubCell"/>
</dbReference>
<evidence type="ECO:0000256" key="10">
    <source>
        <dbReference type="RuleBase" id="RU363079"/>
    </source>
</evidence>
<dbReference type="AlphaFoldDB" id="A0A9P0YPW5"/>
<evidence type="ECO:0000256" key="8">
    <source>
        <dbReference type="ARBA" id="ARBA00023034"/>
    </source>
</evidence>
<protein>
    <recommendedName>
        <fullName evidence="10">Transmembrane 9 superfamily member</fullName>
    </recommendedName>
</protein>
<dbReference type="Pfam" id="PF02990">
    <property type="entry name" value="EMP70"/>
    <property type="match status" value="1"/>
</dbReference>
<keyword evidence="8" id="KW-0333">Golgi apparatus</keyword>
<feature type="transmembrane region" description="Helical" evidence="10">
    <location>
        <begin position="483"/>
        <end position="508"/>
    </location>
</feature>
<feature type="transmembrane region" description="Helical" evidence="10">
    <location>
        <begin position="360"/>
        <end position="385"/>
    </location>
</feature>
<feature type="transmembrane region" description="Helical" evidence="10">
    <location>
        <begin position="391"/>
        <end position="413"/>
    </location>
</feature>
<dbReference type="Proteomes" id="UP001152484">
    <property type="component" value="Unassembled WGS sequence"/>
</dbReference>
<evidence type="ECO:0000256" key="6">
    <source>
        <dbReference type="ARBA" id="ARBA00022753"/>
    </source>
</evidence>
<evidence type="ECO:0000256" key="3">
    <source>
        <dbReference type="ARBA" id="ARBA00005227"/>
    </source>
</evidence>
<comment type="subcellular location">
    <subcellularLocation>
        <location evidence="1">Endosome membrane</location>
        <topology evidence="1">Multi-pass membrane protein</topology>
    </subcellularLocation>
    <subcellularLocation>
        <location evidence="2">Golgi apparatus membrane</location>
        <topology evidence="2">Multi-pass membrane protein</topology>
    </subcellularLocation>
</comment>
<keyword evidence="12" id="KW-1185">Reference proteome</keyword>
<evidence type="ECO:0000256" key="4">
    <source>
        <dbReference type="ARBA" id="ARBA00022692"/>
    </source>
</evidence>
<evidence type="ECO:0000313" key="12">
    <source>
        <dbReference type="Proteomes" id="UP001152484"/>
    </source>
</evidence>
<dbReference type="EMBL" id="CAMAPE010000006">
    <property type="protein sequence ID" value="CAH9070819.1"/>
    <property type="molecule type" value="Genomic_DNA"/>
</dbReference>
<reference evidence="11" key="1">
    <citation type="submission" date="2022-07" db="EMBL/GenBank/DDBJ databases">
        <authorList>
            <person name="Macas J."/>
            <person name="Novak P."/>
            <person name="Neumann P."/>
        </authorList>
    </citation>
    <scope>NUCLEOTIDE SEQUENCE</scope>
</reference>